<gene>
    <name evidence="13" type="primary">argS</name>
    <name evidence="13" type="ORF">GII36_00565</name>
</gene>
<dbReference type="Pfam" id="PF03485">
    <property type="entry name" value="Arg_tRNA_synt_N"/>
    <property type="match status" value="1"/>
</dbReference>
<dbReference type="Gene3D" id="3.30.1360.70">
    <property type="entry name" value="Arginyl tRNA synthetase N-terminal domain"/>
    <property type="match status" value="1"/>
</dbReference>
<dbReference type="Pfam" id="PF05746">
    <property type="entry name" value="DALR_1"/>
    <property type="match status" value="1"/>
</dbReference>
<comment type="catalytic activity">
    <reaction evidence="8">
        <text>tRNA(Arg) + L-arginine + ATP = L-arginyl-tRNA(Arg) + AMP + diphosphate</text>
        <dbReference type="Rhea" id="RHEA:20301"/>
        <dbReference type="Rhea" id="RHEA-COMP:9658"/>
        <dbReference type="Rhea" id="RHEA-COMP:9673"/>
        <dbReference type="ChEBI" id="CHEBI:30616"/>
        <dbReference type="ChEBI" id="CHEBI:32682"/>
        <dbReference type="ChEBI" id="CHEBI:33019"/>
        <dbReference type="ChEBI" id="CHEBI:78442"/>
        <dbReference type="ChEBI" id="CHEBI:78513"/>
        <dbReference type="ChEBI" id="CHEBI:456215"/>
        <dbReference type="EC" id="6.1.1.19"/>
    </reaction>
</comment>
<evidence type="ECO:0000313" key="14">
    <source>
        <dbReference type="Proteomes" id="UP001059824"/>
    </source>
</evidence>
<evidence type="ECO:0000256" key="7">
    <source>
        <dbReference type="ARBA" id="ARBA00023146"/>
    </source>
</evidence>
<evidence type="ECO:0000256" key="9">
    <source>
        <dbReference type="NCBIfam" id="TIGR00456"/>
    </source>
</evidence>
<dbReference type="EC" id="6.1.1.19" evidence="2 9"/>
<dbReference type="InterPro" id="IPR036695">
    <property type="entry name" value="Arg-tRNA-synth_N_sf"/>
</dbReference>
<dbReference type="SUPFAM" id="SSF52374">
    <property type="entry name" value="Nucleotidylyl transferase"/>
    <property type="match status" value="1"/>
</dbReference>
<dbReference type="SMART" id="SM01016">
    <property type="entry name" value="Arg_tRNA_synt_N"/>
    <property type="match status" value="1"/>
</dbReference>
<protein>
    <recommendedName>
        <fullName evidence="2 9">Arginine--tRNA ligase</fullName>
        <ecNumber evidence="2 9">6.1.1.19</ecNumber>
    </recommendedName>
</protein>
<feature type="domain" description="DALR anticodon binding" evidence="11">
    <location>
        <begin position="448"/>
        <end position="557"/>
    </location>
</feature>
<dbReference type="RefSeq" id="WP_260763625.1">
    <property type="nucleotide sequence ID" value="NZ_CP045921.1"/>
</dbReference>
<dbReference type="EMBL" id="CP045921">
    <property type="protein sequence ID" value="QHN42351.1"/>
    <property type="molecule type" value="Genomic_DNA"/>
</dbReference>
<dbReference type="Proteomes" id="UP001059824">
    <property type="component" value="Chromosome"/>
</dbReference>
<proteinExistence type="inferred from homology"/>
<feature type="domain" description="Arginyl tRNA synthetase N-terminal" evidence="12">
    <location>
        <begin position="2"/>
        <end position="82"/>
    </location>
</feature>
<dbReference type="PANTHER" id="PTHR11956">
    <property type="entry name" value="ARGINYL-TRNA SYNTHETASE"/>
    <property type="match status" value="1"/>
</dbReference>
<dbReference type="InterPro" id="IPR008909">
    <property type="entry name" value="DALR_anticod-bd"/>
</dbReference>
<name>A0A857MMF8_9BACT</name>
<dbReference type="GO" id="GO:0005524">
    <property type="term" value="F:ATP binding"/>
    <property type="evidence" value="ECO:0007669"/>
    <property type="project" value="UniProtKB-KW"/>
</dbReference>
<evidence type="ECO:0000256" key="2">
    <source>
        <dbReference type="ARBA" id="ARBA00012837"/>
    </source>
</evidence>
<evidence type="ECO:0000256" key="4">
    <source>
        <dbReference type="ARBA" id="ARBA00022741"/>
    </source>
</evidence>
<dbReference type="PANTHER" id="PTHR11956:SF5">
    <property type="entry name" value="ARGININE--TRNA LIGASE, CYTOPLASMIC"/>
    <property type="match status" value="1"/>
</dbReference>
<dbReference type="KEGG" id="mama:GII36_00565"/>
<dbReference type="Gene3D" id="3.40.50.620">
    <property type="entry name" value="HUPs"/>
    <property type="match status" value="1"/>
</dbReference>
<dbReference type="GO" id="GO:0005737">
    <property type="term" value="C:cytoplasm"/>
    <property type="evidence" value="ECO:0007669"/>
    <property type="project" value="UniProtKB-UniRule"/>
</dbReference>
<evidence type="ECO:0000259" key="12">
    <source>
        <dbReference type="SMART" id="SM01016"/>
    </source>
</evidence>
<evidence type="ECO:0000259" key="11">
    <source>
        <dbReference type="SMART" id="SM00836"/>
    </source>
</evidence>
<dbReference type="InterPro" id="IPR005148">
    <property type="entry name" value="Arg-tRNA-synth_N"/>
</dbReference>
<evidence type="ECO:0000256" key="10">
    <source>
        <dbReference type="RuleBase" id="RU363038"/>
    </source>
</evidence>
<dbReference type="GO" id="GO:0004814">
    <property type="term" value="F:arginine-tRNA ligase activity"/>
    <property type="evidence" value="ECO:0007669"/>
    <property type="project" value="UniProtKB-UniRule"/>
</dbReference>
<evidence type="ECO:0000256" key="1">
    <source>
        <dbReference type="ARBA" id="ARBA00005594"/>
    </source>
</evidence>
<evidence type="ECO:0000256" key="5">
    <source>
        <dbReference type="ARBA" id="ARBA00022840"/>
    </source>
</evidence>
<dbReference type="GO" id="GO:0006420">
    <property type="term" value="P:arginyl-tRNA aminoacylation"/>
    <property type="evidence" value="ECO:0007669"/>
    <property type="project" value="UniProtKB-UniRule"/>
</dbReference>
<sequence length="557" mass="62138">MESLSQAVATIIAAEYDVDSTPVFSRPEPQFGDYATNVAMQLAKQVGQNPRAIAEKLAEKLAETGEYQAVEVAGPGFLNITLKPEALLALVRKEPTPHYAGQKIVFEYSCPNAFKELHTGHLYQTLFGDIVSRLFLVGGAQLTRTSFGGDVGLHVAKCLWGMRAELGGEDPGKLDEIDSDPFARARWISSCYVIGAKAYEENEAHKTEIDELNKTIYGFHDSNDHESPLAQIYWTTRQWSFDYFEAFYALIEVAPLRYYPESETAPVGLDVVRAQLAAGKLKESDGAVVFEGDESKHLHTRVFITSKGLPTYETKDIGVIWREKADYDFDHRYLITGNDQKEYMRVVFAAAEAFRPELAGTMTHFTNGTVRFGDGSKMSSRLGNVTRGIDVVEAVQEKVAALVEDEKLRQDVVIGAIKYAFARYRIGGDIAFNLDETVSLQGNSGPYLQYAHARARRVLEKVEETPSAPTDVRAEDRALVRKLGEYHEAVDLAIKELAPHHICNYLFELAQEFNRYYEKNQVVGSEHEQHRAGLVSLYADTLRAGLMILGIVAPDKM</sequence>
<dbReference type="InterPro" id="IPR035684">
    <property type="entry name" value="ArgRS_core"/>
</dbReference>
<keyword evidence="3 10" id="KW-0436">Ligase</keyword>
<evidence type="ECO:0000256" key="6">
    <source>
        <dbReference type="ARBA" id="ARBA00022917"/>
    </source>
</evidence>
<dbReference type="AlphaFoldDB" id="A0A857MMF8"/>
<comment type="similarity">
    <text evidence="1 10">Belongs to the class-I aminoacyl-tRNA synthetase family.</text>
</comment>
<dbReference type="InterPro" id="IPR001278">
    <property type="entry name" value="Arg-tRNA-ligase"/>
</dbReference>
<dbReference type="InterPro" id="IPR009080">
    <property type="entry name" value="tRNAsynth_Ia_anticodon-bd"/>
</dbReference>
<dbReference type="SUPFAM" id="SSF55190">
    <property type="entry name" value="Arginyl-tRNA synthetase (ArgRS), N-terminal 'additional' domain"/>
    <property type="match status" value="1"/>
</dbReference>
<keyword evidence="5 10" id="KW-0067">ATP-binding</keyword>
<evidence type="ECO:0000256" key="8">
    <source>
        <dbReference type="ARBA" id="ARBA00049339"/>
    </source>
</evidence>
<reference evidence="13" key="1">
    <citation type="journal article" date="2021" name="Nat. Microbiol.">
        <title>Cocultivation of an ultrasmall environmental parasitic bacterium with lytic ability against bacteria associated with wastewater foams.</title>
        <authorList>
            <person name="Batinovic S."/>
            <person name="Rose J.J.A."/>
            <person name="Ratcliffe J."/>
            <person name="Seviour R.J."/>
            <person name="Petrovski S."/>
        </authorList>
    </citation>
    <scope>NUCLEOTIDE SEQUENCE</scope>
    <source>
        <strain evidence="13">JR1</strain>
    </source>
</reference>
<keyword evidence="4 10" id="KW-0547">Nucleotide-binding</keyword>
<dbReference type="NCBIfam" id="TIGR00456">
    <property type="entry name" value="argS"/>
    <property type="match status" value="1"/>
</dbReference>
<keyword evidence="7 10" id="KW-0030">Aminoacyl-tRNA synthetase</keyword>
<dbReference type="PRINTS" id="PR01038">
    <property type="entry name" value="TRNASYNTHARG"/>
</dbReference>
<keyword evidence="14" id="KW-1185">Reference proteome</keyword>
<evidence type="ECO:0000313" key="13">
    <source>
        <dbReference type="EMBL" id="QHN42351.1"/>
    </source>
</evidence>
<evidence type="ECO:0000256" key="3">
    <source>
        <dbReference type="ARBA" id="ARBA00022598"/>
    </source>
</evidence>
<dbReference type="Pfam" id="PF00750">
    <property type="entry name" value="tRNA-synt_1d"/>
    <property type="match status" value="1"/>
</dbReference>
<dbReference type="InterPro" id="IPR014729">
    <property type="entry name" value="Rossmann-like_a/b/a_fold"/>
</dbReference>
<organism evidence="13 14">
    <name type="scientific">Candidatus Mycosynbacter amalyticus</name>
    <dbReference type="NCBI Taxonomy" id="2665156"/>
    <lineage>
        <taxon>Bacteria</taxon>
        <taxon>Candidatus Saccharimonadota</taxon>
        <taxon>Candidatus Saccharimonadota incertae sedis</taxon>
        <taxon>Candidatus Mycosynbacter</taxon>
    </lineage>
</organism>
<keyword evidence="6 10" id="KW-0648">Protein biosynthesis</keyword>
<dbReference type="Gene3D" id="1.10.730.10">
    <property type="entry name" value="Isoleucyl-tRNA Synthetase, Domain 1"/>
    <property type="match status" value="1"/>
</dbReference>
<accession>A0A857MMF8</accession>
<dbReference type="SMART" id="SM00836">
    <property type="entry name" value="DALR_1"/>
    <property type="match status" value="1"/>
</dbReference>
<dbReference type="SUPFAM" id="SSF47323">
    <property type="entry name" value="Anticodon-binding domain of a subclass of class I aminoacyl-tRNA synthetases"/>
    <property type="match status" value="1"/>
</dbReference>